<feature type="binding site" evidence="12">
    <location>
        <position position="327"/>
    </location>
    <ligand>
        <name>UDP-N-acetyl-alpha-D-glucosamine</name>
        <dbReference type="ChEBI" id="CHEBI:57705"/>
    </ligand>
</feature>
<feature type="binding site" evidence="12">
    <location>
        <position position="93"/>
    </location>
    <ligand>
        <name>UDP-N-acetyl-alpha-D-glucosamine</name>
        <dbReference type="ChEBI" id="CHEBI:57705"/>
    </ligand>
</feature>
<keyword evidence="8 12" id="KW-0131">Cell cycle</keyword>
<feature type="active site" description="Proton donor" evidence="12">
    <location>
        <position position="117"/>
    </location>
</feature>
<evidence type="ECO:0000313" key="14">
    <source>
        <dbReference type="EMBL" id="BEP30233.1"/>
    </source>
</evidence>
<comment type="function">
    <text evidence="12">Cell wall formation. Adds enolpyruvyl to UDP-N-acetylglucosamine.</text>
</comment>
<keyword evidence="6 12" id="KW-0133">Cell shape</keyword>
<dbReference type="Pfam" id="PF00275">
    <property type="entry name" value="EPSP_synthase"/>
    <property type="match status" value="1"/>
</dbReference>
<dbReference type="NCBIfam" id="NF006873">
    <property type="entry name" value="PRK09369.1"/>
    <property type="match status" value="1"/>
</dbReference>
<dbReference type="Proteomes" id="UP001321786">
    <property type="component" value="Chromosome"/>
</dbReference>
<dbReference type="InterPro" id="IPR005750">
    <property type="entry name" value="UDP_GlcNAc_COvinyl_MurA"/>
</dbReference>
<keyword evidence="4 12" id="KW-0132">Cell division</keyword>
<evidence type="ECO:0000259" key="13">
    <source>
        <dbReference type="Pfam" id="PF00275"/>
    </source>
</evidence>
<dbReference type="GO" id="GO:0051301">
    <property type="term" value="P:cell division"/>
    <property type="evidence" value="ECO:0007669"/>
    <property type="project" value="UniProtKB-KW"/>
</dbReference>
<dbReference type="CDD" id="cd01555">
    <property type="entry name" value="UdpNAET"/>
    <property type="match status" value="1"/>
</dbReference>
<feature type="binding site" evidence="12">
    <location>
        <begin position="22"/>
        <end position="23"/>
    </location>
    <ligand>
        <name>phosphoenolpyruvate</name>
        <dbReference type="ChEBI" id="CHEBI:58702"/>
    </ligand>
</feature>
<dbReference type="GO" id="GO:0008760">
    <property type="term" value="F:UDP-N-acetylglucosamine 1-carboxyvinyltransferase activity"/>
    <property type="evidence" value="ECO:0007669"/>
    <property type="project" value="UniProtKB-UniRule"/>
</dbReference>
<gene>
    <name evidence="12 14" type="primary">murA</name>
    <name evidence="14" type="ORF">HLPR_25640</name>
</gene>
<organism evidence="14 15">
    <name type="scientific">Helicovermis profundi</name>
    <dbReference type="NCBI Taxonomy" id="3065157"/>
    <lineage>
        <taxon>Bacteria</taxon>
        <taxon>Bacillati</taxon>
        <taxon>Bacillota</taxon>
        <taxon>Clostridia</taxon>
        <taxon>Helicovermis</taxon>
    </lineage>
</organism>
<keyword evidence="5 12" id="KW-0808">Transferase</keyword>
<comment type="pathway">
    <text evidence="2 12">Cell wall biogenesis; peptidoglycan biosynthesis.</text>
</comment>
<evidence type="ECO:0000256" key="4">
    <source>
        <dbReference type="ARBA" id="ARBA00022618"/>
    </source>
</evidence>
<dbReference type="GO" id="GO:0071555">
    <property type="term" value="P:cell wall organization"/>
    <property type="evidence" value="ECO:0007669"/>
    <property type="project" value="UniProtKB-KW"/>
</dbReference>
<dbReference type="PANTHER" id="PTHR43783">
    <property type="entry name" value="UDP-N-ACETYLGLUCOSAMINE 1-CARBOXYVINYLTRANSFERASE"/>
    <property type="match status" value="1"/>
</dbReference>
<dbReference type="NCBIfam" id="TIGR01072">
    <property type="entry name" value="murA"/>
    <property type="match status" value="1"/>
</dbReference>
<dbReference type="GO" id="GO:0008360">
    <property type="term" value="P:regulation of cell shape"/>
    <property type="evidence" value="ECO:0007669"/>
    <property type="project" value="UniProtKB-KW"/>
</dbReference>
<dbReference type="InterPro" id="IPR013792">
    <property type="entry name" value="RNA3'P_cycl/enolpyr_Trfase_a/b"/>
</dbReference>
<evidence type="ECO:0000256" key="5">
    <source>
        <dbReference type="ARBA" id="ARBA00022679"/>
    </source>
</evidence>
<dbReference type="GO" id="GO:0019277">
    <property type="term" value="P:UDP-N-acetylgalactosamine biosynthetic process"/>
    <property type="evidence" value="ECO:0007669"/>
    <property type="project" value="InterPro"/>
</dbReference>
<dbReference type="SUPFAM" id="SSF55205">
    <property type="entry name" value="EPT/RTPC-like"/>
    <property type="match status" value="1"/>
</dbReference>
<dbReference type="NCBIfam" id="NF009470">
    <property type="entry name" value="PRK12830.1"/>
    <property type="match status" value="1"/>
</dbReference>
<evidence type="ECO:0000256" key="2">
    <source>
        <dbReference type="ARBA" id="ARBA00004752"/>
    </source>
</evidence>
<evidence type="ECO:0000256" key="10">
    <source>
        <dbReference type="ARBA" id="ARBA00038367"/>
    </source>
</evidence>
<keyword evidence="9 12" id="KW-0961">Cell wall biogenesis/degradation</keyword>
<dbReference type="InterPro" id="IPR036968">
    <property type="entry name" value="Enolpyruvate_Tfrase_sf"/>
</dbReference>
<evidence type="ECO:0000256" key="3">
    <source>
        <dbReference type="ARBA" id="ARBA00022490"/>
    </source>
</evidence>
<dbReference type="GO" id="GO:0005737">
    <property type="term" value="C:cytoplasm"/>
    <property type="evidence" value="ECO:0007669"/>
    <property type="project" value="UniProtKB-SubCell"/>
</dbReference>
<comment type="similarity">
    <text evidence="10 12">Belongs to the EPSP synthase family. MurA subfamily.</text>
</comment>
<keyword evidence="7 12" id="KW-0573">Peptidoglycan synthesis</keyword>
<accession>A0AAU9E6W5</accession>
<proteinExistence type="inferred from homology"/>
<comment type="caution">
    <text evidence="12">Lacks conserved residue(s) required for the propagation of feature annotation.</text>
</comment>
<dbReference type="EC" id="2.5.1.7" evidence="12"/>
<feature type="domain" description="Enolpyruvate transferase" evidence="13">
    <location>
        <begin position="7"/>
        <end position="406"/>
    </location>
</feature>
<evidence type="ECO:0000256" key="8">
    <source>
        <dbReference type="ARBA" id="ARBA00023306"/>
    </source>
</evidence>
<name>A0AAU9E6W5_9FIRM</name>
<dbReference type="AlphaFoldDB" id="A0AAU9E6W5"/>
<evidence type="ECO:0000256" key="6">
    <source>
        <dbReference type="ARBA" id="ARBA00022960"/>
    </source>
</evidence>
<sequence length="420" mass="44698">MAKIIVKNSGPLEGTIRVSGAKNAILPILAATLLAEEKCYLEDIPLLKDVVVMSDVLRSLGAEVSQVTNGEMTIYTPEIKSNEAPYDLVQKMRASFYVLGPLLARTGVAKIPMPGGCAIGARPIDLHLKGFTALGAKIEFGHGFVEARAEKLIGASIYLDFPSVGATENIMMAAVLAEGTTIIENAAEEPEIIDLANFLNKIGANVKGAGTDTIRILGVKKLLGANHAPIPDRIEAGTYMIAVAAAGGNVLIENVVPSHLKPIIAKLKECGIDIAEEEDNIRVISDGNIKSVDITTLPYPGFPTDLQAQFMAMLTKSNGVSVVMETVFENRFMHVAELSRMGANIKIEGHSAVVQGKSNLEGAKVKATDLRAGAALIIAGLISEGSTEIVDTYHIDRGYYDIENKLTGIGVNITRVKKII</sequence>
<evidence type="ECO:0000256" key="11">
    <source>
        <dbReference type="ARBA" id="ARBA00047527"/>
    </source>
</evidence>
<feature type="modified residue" description="2-(S-cysteinyl)pyruvic acid O-phosphothioketal" evidence="12">
    <location>
        <position position="117"/>
    </location>
</feature>
<dbReference type="HAMAP" id="MF_00111">
    <property type="entry name" value="MurA"/>
    <property type="match status" value="1"/>
</dbReference>
<feature type="binding site" evidence="12">
    <location>
        <begin position="122"/>
        <end position="126"/>
    </location>
    <ligand>
        <name>UDP-N-acetyl-alpha-D-glucosamine</name>
        <dbReference type="ChEBI" id="CHEBI:57705"/>
    </ligand>
</feature>
<reference evidence="14 15" key="1">
    <citation type="submission" date="2023-08" db="EMBL/GenBank/DDBJ databases">
        <title>Helicovermis profunda gen. nov., sp. nov., a novel mesophilic, fermentative bacterium within the Bacillota from a deep-sea hydrothermal vent chimney.</title>
        <authorList>
            <person name="Miyazaki U."/>
            <person name="Mizutani D."/>
            <person name="Hashimoto Y."/>
            <person name="Tame A."/>
            <person name="Sawayama S."/>
            <person name="Miyazaki J."/>
            <person name="Takai K."/>
            <person name="Nakagawa S."/>
        </authorList>
    </citation>
    <scope>NUCLEOTIDE SEQUENCE [LARGE SCALE GENOMIC DNA]</scope>
    <source>
        <strain evidence="14 15">S502</strain>
    </source>
</reference>
<dbReference type="InterPro" id="IPR050068">
    <property type="entry name" value="MurA_subfamily"/>
</dbReference>
<dbReference type="FunFam" id="3.65.10.10:FF:000001">
    <property type="entry name" value="UDP-N-acetylglucosamine 1-carboxyvinyltransferase"/>
    <property type="match status" value="1"/>
</dbReference>
<dbReference type="PANTHER" id="PTHR43783:SF1">
    <property type="entry name" value="UDP-N-ACETYLGLUCOSAMINE 1-CARBOXYVINYLTRANSFERASE"/>
    <property type="match status" value="1"/>
</dbReference>
<keyword evidence="12" id="KW-0670">Pyruvate</keyword>
<evidence type="ECO:0000256" key="1">
    <source>
        <dbReference type="ARBA" id="ARBA00004496"/>
    </source>
</evidence>
<dbReference type="KEGG" id="hprf:HLPR_25640"/>
<dbReference type="GO" id="GO:0009252">
    <property type="term" value="P:peptidoglycan biosynthetic process"/>
    <property type="evidence" value="ECO:0007669"/>
    <property type="project" value="UniProtKB-UniRule"/>
</dbReference>
<dbReference type="RefSeq" id="WP_338535832.1">
    <property type="nucleotide sequence ID" value="NZ_AP028654.1"/>
</dbReference>
<keyword evidence="3 12" id="KW-0963">Cytoplasm</keyword>
<comment type="catalytic activity">
    <reaction evidence="11 12">
        <text>phosphoenolpyruvate + UDP-N-acetyl-alpha-D-glucosamine = UDP-N-acetyl-3-O-(1-carboxyvinyl)-alpha-D-glucosamine + phosphate</text>
        <dbReference type="Rhea" id="RHEA:18681"/>
        <dbReference type="ChEBI" id="CHEBI:43474"/>
        <dbReference type="ChEBI" id="CHEBI:57705"/>
        <dbReference type="ChEBI" id="CHEBI:58702"/>
        <dbReference type="ChEBI" id="CHEBI:68483"/>
        <dbReference type="EC" id="2.5.1.7"/>
    </reaction>
</comment>
<evidence type="ECO:0000256" key="12">
    <source>
        <dbReference type="HAMAP-Rule" id="MF_00111"/>
    </source>
</evidence>
<feature type="binding site" evidence="12">
    <location>
        <position position="305"/>
    </location>
    <ligand>
        <name>UDP-N-acetyl-alpha-D-glucosamine</name>
        <dbReference type="ChEBI" id="CHEBI:57705"/>
    </ligand>
</feature>
<dbReference type="Gene3D" id="3.65.10.10">
    <property type="entry name" value="Enolpyruvate transferase domain"/>
    <property type="match status" value="2"/>
</dbReference>
<evidence type="ECO:0000256" key="7">
    <source>
        <dbReference type="ARBA" id="ARBA00022984"/>
    </source>
</evidence>
<keyword evidence="15" id="KW-1185">Reference proteome</keyword>
<comment type="subcellular location">
    <subcellularLocation>
        <location evidence="1 12">Cytoplasm</location>
    </subcellularLocation>
</comment>
<protein>
    <recommendedName>
        <fullName evidence="12">UDP-N-acetylglucosamine 1-carboxyvinyltransferase</fullName>
        <ecNumber evidence="12">2.5.1.7</ecNumber>
    </recommendedName>
    <alternativeName>
        <fullName evidence="12">Enoylpyruvate transferase</fullName>
    </alternativeName>
    <alternativeName>
        <fullName evidence="12">UDP-N-acetylglucosamine enolpyruvyl transferase</fullName>
        <shortName evidence="12">EPT</shortName>
    </alternativeName>
</protein>
<evidence type="ECO:0000313" key="15">
    <source>
        <dbReference type="Proteomes" id="UP001321786"/>
    </source>
</evidence>
<dbReference type="EMBL" id="AP028654">
    <property type="protein sequence ID" value="BEP30233.1"/>
    <property type="molecule type" value="Genomic_DNA"/>
</dbReference>
<dbReference type="InterPro" id="IPR001986">
    <property type="entry name" value="Enolpyruvate_Tfrase_dom"/>
</dbReference>
<evidence type="ECO:0000256" key="9">
    <source>
        <dbReference type="ARBA" id="ARBA00023316"/>
    </source>
</evidence>